<keyword evidence="5" id="KW-1185">Reference proteome</keyword>
<feature type="domain" description="Vacuolar protein sorting-associated protein 8 central" evidence="3">
    <location>
        <begin position="538"/>
        <end position="735"/>
    </location>
</feature>
<sequence length="1271" mass="144857">MQDDLLNKSPTTSSERSHVSSNDTSFLDYRAYTRLSQHPPLYLGNNSPSSGANAPSKNINFLNNSDKVSSAVKWTTLNNIYPILGAFGGPTCIYPTKTCYVLGTFKGSVLIFSPKQFVLNRLIPQITGEPVSKRLKSPVQSIVVSADGTHLAASYQSGDIFLWNLNANTVEPSAEEIDDSNEEMAPSKAILQITHHRGYTISGIGFIGSRHTALIVSDNTGGVFYHSGFRTHVWSLTYSSKQILHISAGEKLLASQPAPGVGKREPLHMIAVLTTSRFAIISTRPRPMTLVLEDLKMVRTRENTSNGSLSWNENASKVAFSLDKHTIVFKLKDASMPSPEKAFTKIFESALSLKWITDDLLGILTVSNHFLIVNVNEDLKVVAHFDFLVRHLLMPPDKNITVCDRKFFLLTSYGLEVGHFSSWSDITLNYVQKGDYSGALKFMNSLLQEYMPLCPLLGLAKDLSKREQELEQPFYNLALAALRFIITNQNADFDKVYELFSLVLSTVDLFHKRLLEIDLMDIFLEKAMEFFDENNIEIFFEVLLNLVLEGSMNALPPVIFKSMLINFAKKKKLSILEDMIVMLDLRTLDIDLAVKLCQEHKLFYVLLYVCNDIFNEYALPLVDAISRINDKPEETFIFRTGEIESVNVIFDYLSFTLTGRHFPKNDLIMPVERQINAKISLYHILFSGTCIEWPPGSGKKLHTEISSIYEPAFPYFNLLIKFNAARMLSTLNEIFEDSLLNEGYSENILEKGTPMQITRQYMIDVILDMMKKKESSRDKVLMAIFVACNVAKYPQFIKLSSKALEDITMTICEVQDSQLADDCQRALECLLSIYTPKNPEHFIAELKELNFKRVLFIFYTKTKKLFNLLLLALSSEDTKKDFDQSLPTIISFVLFGIKYNSLEHARIASLIRNNFESLVNKLGPKITVEFFQKFDPDIHHSVTSLSCEKAQQRYLEELYLFGQLESIELSHLKDLYFELSCRHKSKESLLQWLKTLGFRNLDTERATNILLSTKNYEATAIIHRRLGENTMVVNDMLNCIDHWSKEGDKKYSTLNRYLNLAIDAISASSDEKLRNWTKLIAFFMRLYGNHRGDADVGESCNKAFQELFVRLAISETSENGEKRSQFWNILTSALEHQEVIMMKVKDLRTLLYDVFTTYNIERHISGLILEIIQESSIGVGKLYENTLTEGWSIENDECEICGKTLWGLGLDSINFVIWKDRKLLRENEVPILTNNDKAMVSFRCHHVFHKGCLRNLGQTSGRYSCLTCKKE</sequence>
<evidence type="ECO:0000313" key="5">
    <source>
        <dbReference type="Proteomes" id="UP000301737"/>
    </source>
</evidence>
<evidence type="ECO:0000256" key="2">
    <source>
        <dbReference type="SAM" id="MobiDB-lite"/>
    </source>
</evidence>
<comment type="caution">
    <text evidence="4">The sequence shown here is derived from an EMBL/GenBank/DDBJ whole genome shotgun (WGS) entry which is preliminary data.</text>
</comment>
<dbReference type="InterPro" id="IPR025941">
    <property type="entry name" value="Vps8_central_dom"/>
</dbReference>
<dbReference type="AlphaFoldDB" id="A0A4C2E6U9"/>
<name>A0A4C2E6U9_9SACH</name>
<evidence type="ECO:0000256" key="1">
    <source>
        <dbReference type="ARBA" id="ARBA00009422"/>
    </source>
</evidence>
<dbReference type="Gene3D" id="2.130.10.10">
    <property type="entry name" value="YVTN repeat-like/Quinoprotein amine dehydrogenase"/>
    <property type="match status" value="1"/>
</dbReference>
<reference evidence="4 5" key="1">
    <citation type="submission" date="2019-01" db="EMBL/GenBank/DDBJ databases">
        <title>Draft Genome Sequencing of Zygosaccharomyces mellis Ca-7.</title>
        <authorList>
            <person name="Shiwa Y."/>
            <person name="Kanesaki Y."/>
            <person name="Ishige T."/>
            <person name="Mura K."/>
            <person name="Hori T."/>
            <person name="Tamura T."/>
        </authorList>
    </citation>
    <scope>NUCLEOTIDE SEQUENCE [LARGE SCALE GENOMIC DNA]</scope>
    <source>
        <strain evidence="4 5">Ca-7</strain>
    </source>
</reference>
<proteinExistence type="inferred from homology"/>
<dbReference type="InterPro" id="IPR015943">
    <property type="entry name" value="WD40/YVTN_repeat-like_dom_sf"/>
</dbReference>
<dbReference type="GO" id="GO:0005770">
    <property type="term" value="C:late endosome"/>
    <property type="evidence" value="ECO:0007669"/>
    <property type="project" value="TreeGrafter"/>
</dbReference>
<dbReference type="SUPFAM" id="SSF50978">
    <property type="entry name" value="WD40 repeat-like"/>
    <property type="match status" value="1"/>
</dbReference>
<evidence type="ECO:0000313" key="4">
    <source>
        <dbReference type="EMBL" id="GCE99875.1"/>
    </source>
</evidence>
<dbReference type="InterPro" id="IPR036322">
    <property type="entry name" value="WD40_repeat_dom_sf"/>
</dbReference>
<dbReference type="Pfam" id="PF23410">
    <property type="entry name" value="Beta-prop_VPS8"/>
    <property type="match status" value="1"/>
</dbReference>
<dbReference type="SUPFAM" id="SSF57850">
    <property type="entry name" value="RING/U-box"/>
    <property type="match status" value="1"/>
</dbReference>
<dbReference type="GO" id="GO:0034058">
    <property type="term" value="P:endosomal vesicle fusion"/>
    <property type="evidence" value="ECO:0007669"/>
    <property type="project" value="TreeGrafter"/>
</dbReference>
<dbReference type="Proteomes" id="UP000301737">
    <property type="component" value="Unassembled WGS sequence"/>
</dbReference>
<dbReference type="PANTHER" id="PTHR12616:SF8">
    <property type="entry name" value="VACUOLAR PROTEIN SORTING-ASSOCIATED PROTEIN 8 HOMOLOG"/>
    <property type="match status" value="1"/>
</dbReference>
<dbReference type="GO" id="GO:0006623">
    <property type="term" value="P:protein targeting to vacuole"/>
    <property type="evidence" value="ECO:0007669"/>
    <property type="project" value="InterPro"/>
</dbReference>
<evidence type="ECO:0000259" key="3">
    <source>
        <dbReference type="Pfam" id="PF12816"/>
    </source>
</evidence>
<comment type="similarity">
    <text evidence="1">Belongs to the VPS8 family.</text>
</comment>
<dbReference type="GO" id="GO:0030897">
    <property type="term" value="C:HOPS complex"/>
    <property type="evidence" value="ECO:0007669"/>
    <property type="project" value="TreeGrafter"/>
</dbReference>
<accession>A0A4C2E6U9</accession>
<feature type="compositionally biased region" description="Polar residues" evidence="2">
    <location>
        <begin position="8"/>
        <end position="22"/>
    </location>
</feature>
<protein>
    <submittedName>
        <fullName evidence="4">Vacuolar protein sorting-associated protein 8</fullName>
    </submittedName>
</protein>
<gene>
    <name evidence="4" type="primary">VPS8</name>
    <name evidence="4" type="ORF">ZYGM_003411</name>
</gene>
<dbReference type="Pfam" id="PF12816">
    <property type="entry name" value="TPR_Vps8"/>
    <property type="match status" value="1"/>
</dbReference>
<feature type="region of interest" description="Disordered" evidence="2">
    <location>
        <begin position="1"/>
        <end position="22"/>
    </location>
</feature>
<dbReference type="OrthoDB" id="289913at2759"/>
<dbReference type="InterPro" id="IPR045111">
    <property type="entry name" value="Vps41/Vps8"/>
</dbReference>
<dbReference type="InterPro" id="IPR013083">
    <property type="entry name" value="Znf_RING/FYVE/PHD"/>
</dbReference>
<dbReference type="EMBL" id="BIMX01000013">
    <property type="protein sequence ID" value="GCE99875.1"/>
    <property type="molecule type" value="Genomic_DNA"/>
</dbReference>
<dbReference type="Pfam" id="PF23413">
    <property type="entry name" value="zf_RING_Vps8_fungal"/>
    <property type="match status" value="1"/>
</dbReference>
<dbReference type="PANTHER" id="PTHR12616">
    <property type="entry name" value="VACUOLAR PROTEIN SORTING VPS41"/>
    <property type="match status" value="1"/>
</dbReference>
<dbReference type="Gene3D" id="3.30.40.10">
    <property type="entry name" value="Zinc/RING finger domain, C3HC4 (zinc finger)"/>
    <property type="match status" value="1"/>
</dbReference>
<organism evidence="4 5">
    <name type="scientific">Zygosaccharomyces mellis</name>
    <dbReference type="NCBI Taxonomy" id="42258"/>
    <lineage>
        <taxon>Eukaryota</taxon>
        <taxon>Fungi</taxon>
        <taxon>Dikarya</taxon>
        <taxon>Ascomycota</taxon>
        <taxon>Saccharomycotina</taxon>
        <taxon>Saccharomycetes</taxon>
        <taxon>Saccharomycetales</taxon>
        <taxon>Saccharomycetaceae</taxon>
        <taxon>Zygosaccharomyces</taxon>
    </lineage>
</organism>